<evidence type="ECO:0000256" key="6">
    <source>
        <dbReference type="RuleBase" id="RU003909"/>
    </source>
</evidence>
<organism evidence="7 8">
    <name type="scientific">Stephania japonica</name>
    <dbReference type="NCBI Taxonomy" id="461633"/>
    <lineage>
        <taxon>Eukaryota</taxon>
        <taxon>Viridiplantae</taxon>
        <taxon>Streptophyta</taxon>
        <taxon>Embryophyta</taxon>
        <taxon>Tracheophyta</taxon>
        <taxon>Spermatophyta</taxon>
        <taxon>Magnoliopsida</taxon>
        <taxon>Ranunculales</taxon>
        <taxon>Menispermaceae</taxon>
        <taxon>Menispermoideae</taxon>
        <taxon>Cissampelideae</taxon>
        <taxon>Stephania</taxon>
    </lineage>
</organism>
<accession>A0AAP0F684</accession>
<keyword evidence="5" id="KW-0206">Cytoskeleton</keyword>
<dbReference type="PANTHER" id="PTHR11604">
    <property type="entry name" value="PROFILIN"/>
    <property type="match status" value="1"/>
</dbReference>
<dbReference type="InterPro" id="IPR036140">
    <property type="entry name" value="PFN_sf"/>
</dbReference>
<evidence type="ECO:0000313" key="8">
    <source>
        <dbReference type="Proteomes" id="UP001417504"/>
    </source>
</evidence>
<dbReference type="AlphaFoldDB" id="A0AAP0F684"/>
<keyword evidence="4 6" id="KW-0009">Actin-binding</keyword>
<dbReference type="GO" id="GO:0003785">
    <property type="term" value="F:actin monomer binding"/>
    <property type="evidence" value="ECO:0007669"/>
    <property type="project" value="TreeGrafter"/>
</dbReference>
<evidence type="ECO:0000256" key="3">
    <source>
        <dbReference type="ARBA" id="ARBA00022490"/>
    </source>
</evidence>
<keyword evidence="3" id="KW-0963">Cytoplasm</keyword>
<evidence type="ECO:0000256" key="2">
    <source>
        <dbReference type="ARBA" id="ARBA00010058"/>
    </source>
</evidence>
<dbReference type="SUPFAM" id="SSF55770">
    <property type="entry name" value="Profilin (actin-binding protein)"/>
    <property type="match status" value="1"/>
</dbReference>
<dbReference type="InterPro" id="IPR048278">
    <property type="entry name" value="PFN"/>
</dbReference>
<dbReference type="SMART" id="SM00392">
    <property type="entry name" value="PROF"/>
    <property type="match status" value="1"/>
</dbReference>
<dbReference type="InterPro" id="IPR005455">
    <property type="entry name" value="PFN_euk"/>
</dbReference>
<dbReference type="Gene3D" id="3.30.450.30">
    <property type="entry name" value="Dynein light chain 2a, cytoplasmic"/>
    <property type="match status" value="2"/>
</dbReference>
<protein>
    <recommendedName>
        <fullName evidence="6">Profilin</fullName>
    </recommendedName>
</protein>
<dbReference type="Proteomes" id="UP001417504">
    <property type="component" value="Unassembled WGS sequence"/>
</dbReference>
<comment type="caution">
    <text evidence="7">The sequence shown here is derived from an EMBL/GenBank/DDBJ whole genome shotgun (WGS) entry which is preliminary data.</text>
</comment>
<evidence type="ECO:0000256" key="4">
    <source>
        <dbReference type="ARBA" id="ARBA00023203"/>
    </source>
</evidence>
<proteinExistence type="inferred from homology"/>
<gene>
    <name evidence="7" type="ORF">Sjap_019532</name>
</gene>
<dbReference type="EMBL" id="JBBNAE010000008">
    <property type="protein sequence ID" value="KAK9102278.1"/>
    <property type="molecule type" value="Genomic_DNA"/>
</dbReference>
<dbReference type="GO" id="GO:0005938">
    <property type="term" value="C:cell cortex"/>
    <property type="evidence" value="ECO:0007669"/>
    <property type="project" value="TreeGrafter"/>
</dbReference>
<comment type="similarity">
    <text evidence="2 6">Belongs to the profilin family.</text>
</comment>
<dbReference type="PANTHER" id="PTHR11604:SF0">
    <property type="entry name" value="PROFILIN"/>
    <property type="match status" value="1"/>
</dbReference>
<sequence>MSWQSYVNDQLLGSGQLASAAIVDLSAGSVSAQSSSFPKGALGVCMAKTSTMLIIGVYGEQNQPGNAATVVEKLADYLVENGY</sequence>
<evidence type="ECO:0000256" key="1">
    <source>
        <dbReference type="ARBA" id="ARBA00004245"/>
    </source>
</evidence>
<keyword evidence="8" id="KW-1185">Reference proteome</keyword>
<name>A0AAP0F684_9MAGN</name>
<dbReference type="Pfam" id="PF00235">
    <property type="entry name" value="Profilin"/>
    <property type="match status" value="2"/>
</dbReference>
<reference evidence="7 8" key="1">
    <citation type="submission" date="2024-01" db="EMBL/GenBank/DDBJ databases">
        <title>Genome assemblies of Stephania.</title>
        <authorList>
            <person name="Yang L."/>
        </authorList>
    </citation>
    <scope>NUCLEOTIDE SEQUENCE [LARGE SCALE GENOMIC DNA]</scope>
    <source>
        <strain evidence="7">QJT</strain>
        <tissue evidence="7">Leaf</tissue>
    </source>
</reference>
<evidence type="ECO:0000256" key="5">
    <source>
        <dbReference type="ARBA" id="ARBA00023212"/>
    </source>
</evidence>
<dbReference type="GO" id="GO:0005856">
    <property type="term" value="C:cytoskeleton"/>
    <property type="evidence" value="ECO:0007669"/>
    <property type="project" value="UniProtKB-SubCell"/>
</dbReference>
<comment type="subcellular location">
    <subcellularLocation>
        <location evidence="1">Cytoplasm</location>
        <location evidence="1">Cytoskeleton</location>
    </subcellularLocation>
</comment>
<evidence type="ECO:0000313" key="7">
    <source>
        <dbReference type="EMBL" id="KAK9102278.1"/>
    </source>
</evidence>